<feature type="transmembrane region" description="Helical" evidence="1">
    <location>
        <begin position="42"/>
        <end position="61"/>
    </location>
</feature>
<keyword evidence="1" id="KW-0472">Membrane</keyword>
<gene>
    <name evidence="2" type="ORF">BO70DRAFT_15078</name>
</gene>
<feature type="transmembrane region" description="Helical" evidence="1">
    <location>
        <begin position="12"/>
        <end position="30"/>
    </location>
</feature>
<keyword evidence="3" id="KW-1185">Reference proteome</keyword>
<dbReference type="AlphaFoldDB" id="A0A317X6X0"/>
<protein>
    <submittedName>
        <fullName evidence="2">Uncharacterized protein</fullName>
    </submittedName>
</protein>
<dbReference type="GeneID" id="37060442"/>
<comment type="caution">
    <text evidence="2">The sequence shown here is derived from an EMBL/GenBank/DDBJ whole genome shotgun (WGS) entry which is preliminary data.</text>
</comment>
<evidence type="ECO:0000313" key="2">
    <source>
        <dbReference type="EMBL" id="PWY92618.1"/>
    </source>
</evidence>
<dbReference type="RefSeq" id="XP_025404357.1">
    <property type="nucleotide sequence ID" value="XM_025538205.1"/>
</dbReference>
<proteinExistence type="predicted"/>
<name>A0A317X6X0_9EURO</name>
<reference evidence="2 3" key="1">
    <citation type="submission" date="2016-12" db="EMBL/GenBank/DDBJ databases">
        <title>The genomes of Aspergillus section Nigri reveals drivers in fungal speciation.</title>
        <authorList>
            <consortium name="DOE Joint Genome Institute"/>
            <person name="Vesth T.C."/>
            <person name="Nybo J."/>
            <person name="Theobald S."/>
            <person name="Brandl J."/>
            <person name="Frisvad J.C."/>
            <person name="Nielsen K.F."/>
            <person name="Lyhne E.K."/>
            <person name="Kogle M.E."/>
            <person name="Kuo A."/>
            <person name="Riley R."/>
            <person name="Clum A."/>
            <person name="Nolan M."/>
            <person name="Lipzen A."/>
            <person name="Salamov A."/>
            <person name="Henrissat B."/>
            <person name="Wiebenga A."/>
            <person name="De Vries R.P."/>
            <person name="Grigoriev I.V."/>
            <person name="Mortensen U.H."/>
            <person name="Andersen M.R."/>
            <person name="Baker S.E."/>
        </authorList>
    </citation>
    <scope>NUCLEOTIDE SEQUENCE [LARGE SCALE GENOMIC DNA]</scope>
    <source>
        <strain evidence="2 3">CBS 117.55</strain>
    </source>
</reference>
<evidence type="ECO:0000313" key="3">
    <source>
        <dbReference type="Proteomes" id="UP000247233"/>
    </source>
</evidence>
<dbReference type="VEuPathDB" id="FungiDB:BO70DRAFT_15078"/>
<dbReference type="Proteomes" id="UP000247233">
    <property type="component" value="Unassembled WGS sequence"/>
</dbReference>
<accession>A0A317X6X0</accession>
<evidence type="ECO:0000256" key="1">
    <source>
        <dbReference type="SAM" id="Phobius"/>
    </source>
</evidence>
<organism evidence="2 3">
    <name type="scientific">Aspergillus heteromorphus CBS 117.55</name>
    <dbReference type="NCBI Taxonomy" id="1448321"/>
    <lineage>
        <taxon>Eukaryota</taxon>
        <taxon>Fungi</taxon>
        <taxon>Dikarya</taxon>
        <taxon>Ascomycota</taxon>
        <taxon>Pezizomycotina</taxon>
        <taxon>Eurotiomycetes</taxon>
        <taxon>Eurotiomycetidae</taxon>
        <taxon>Eurotiales</taxon>
        <taxon>Aspergillaceae</taxon>
        <taxon>Aspergillus</taxon>
        <taxon>Aspergillus subgen. Circumdati</taxon>
    </lineage>
</organism>
<keyword evidence="1" id="KW-0812">Transmembrane</keyword>
<dbReference type="EMBL" id="MSFL01000001">
    <property type="protein sequence ID" value="PWY92618.1"/>
    <property type="molecule type" value="Genomic_DNA"/>
</dbReference>
<keyword evidence="1" id="KW-1133">Transmembrane helix</keyword>
<sequence length="62" mass="6938">MVSFSVGMLHRSSSFFIVSVGFLGGVCMHIRTCQHGPSLHGAYILFLFACFLRFMLVFSSLF</sequence>